<evidence type="ECO:0000256" key="1">
    <source>
        <dbReference type="ARBA" id="ARBA00004127"/>
    </source>
</evidence>
<keyword evidence="7 8" id="KW-0472">Membrane</keyword>
<evidence type="ECO:0000313" key="11">
    <source>
        <dbReference type="Proteomes" id="UP000829494"/>
    </source>
</evidence>
<feature type="transmembrane region" description="Helical" evidence="8">
    <location>
        <begin position="424"/>
        <end position="444"/>
    </location>
</feature>
<accession>A0ABY3Z9C9</accession>
<feature type="region of interest" description="Disordered" evidence="9">
    <location>
        <begin position="42"/>
        <end position="62"/>
    </location>
</feature>
<feature type="transmembrane region" description="Helical" evidence="8">
    <location>
        <begin position="119"/>
        <end position="139"/>
    </location>
</feature>
<dbReference type="Proteomes" id="UP000829494">
    <property type="component" value="Chromosome"/>
</dbReference>
<dbReference type="InterPro" id="IPR011541">
    <property type="entry name" value="Ni/Co_transpt_high_affinity"/>
</dbReference>
<proteinExistence type="inferred from homology"/>
<dbReference type="Pfam" id="PF03824">
    <property type="entry name" value="NicO"/>
    <property type="match status" value="1"/>
</dbReference>
<evidence type="ECO:0000313" key="10">
    <source>
        <dbReference type="EMBL" id="UNZ06072.1"/>
    </source>
</evidence>
<keyword evidence="6 8" id="KW-1133">Transmembrane helix</keyword>
<feature type="transmembrane region" description="Helical" evidence="8">
    <location>
        <begin position="145"/>
        <end position="164"/>
    </location>
</feature>
<evidence type="ECO:0000256" key="4">
    <source>
        <dbReference type="ARBA" id="ARBA00022596"/>
    </source>
</evidence>
<keyword evidence="3 8" id="KW-0813">Transport</keyword>
<evidence type="ECO:0000256" key="8">
    <source>
        <dbReference type="RuleBase" id="RU362101"/>
    </source>
</evidence>
<keyword evidence="11" id="KW-1185">Reference proteome</keyword>
<evidence type="ECO:0000256" key="7">
    <source>
        <dbReference type="ARBA" id="ARBA00023136"/>
    </source>
</evidence>
<dbReference type="EMBL" id="CP094298">
    <property type="protein sequence ID" value="UNZ06072.1"/>
    <property type="molecule type" value="Genomic_DNA"/>
</dbReference>
<protein>
    <recommendedName>
        <fullName evidence="8">Nickel/cobalt efflux system</fullName>
    </recommendedName>
</protein>
<feature type="transmembrane region" description="Helical" evidence="8">
    <location>
        <begin position="192"/>
        <end position="214"/>
    </location>
</feature>
<dbReference type="InterPro" id="IPR004688">
    <property type="entry name" value="Ni/Co_transpt"/>
</dbReference>
<feature type="transmembrane region" description="Helical" evidence="8">
    <location>
        <begin position="337"/>
        <end position="357"/>
    </location>
</feature>
<evidence type="ECO:0000256" key="5">
    <source>
        <dbReference type="ARBA" id="ARBA00022692"/>
    </source>
</evidence>
<dbReference type="PANTHER" id="PTHR31611:SF0">
    <property type="entry name" value="HIGH-AFFINITY NICKEL TRANSPORT PROTEIN NIC1"/>
    <property type="match status" value="1"/>
</dbReference>
<feature type="transmembrane region" description="Helical" evidence="8">
    <location>
        <begin position="378"/>
        <end position="404"/>
    </location>
</feature>
<comment type="similarity">
    <text evidence="2 8">Belongs to the NiCoT transporter (TC 2.A.52) family.</text>
</comment>
<comment type="subcellular location">
    <subcellularLocation>
        <location evidence="8">Cell membrane</location>
        <topology evidence="8">Multi-pass membrane protein</topology>
    </subcellularLocation>
    <subcellularLocation>
        <location evidence="1">Endomembrane system</location>
        <topology evidence="1">Multi-pass membrane protein</topology>
    </subcellularLocation>
</comment>
<gene>
    <name evidence="10" type="primary">hoxN</name>
    <name evidence="10" type="ORF">SRIMR7_28390</name>
</gene>
<evidence type="ECO:0000256" key="9">
    <source>
        <dbReference type="SAM" id="MobiDB-lite"/>
    </source>
</evidence>
<dbReference type="NCBIfam" id="TIGR00802">
    <property type="entry name" value="nico"/>
    <property type="match status" value="1"/>
</dbReference>
<feature type="region of interest" description="Disordered" evidence="9">
    <location>
        <begin position="77"/>
        <end position="106"/>
    </location>
</feature>
<evidence type="ECO:0000256" key="3">
    <source>
        <dbReference type="ARBA" id="ARBA00022448"/>
    </source>
</evidence>
<organism evidence="10 11">
    <name type="scientific">Streptomyces rimosus subsp. rimosus</name>
    <dbReference type="NCBI Taxonomy" id="132474"/>
    <lineage>
        <taxon>Bacteria</taxon>
        <taxon>Bacillati</taxon>
        <taxon>Actinomycetota</taxon>
        <taxon>Actinomycetes</taxon>
        <taxon>Kitasatosporales</taxon>
        <taxon>Streptomycetaceae</taxon>
        <taxon>Streptomyces</taxon>
    </lineage>
</organism>
<sequence length="470" mass="50208">MVFGKTGDDRKVQAGAALATVIGKFPPLSVRALRRTEPLAAARGREGWGGRAHPSARRPATASHELIHEVLERDHRMPLSTDPPYPSSPSPTSAASSSAAPASPLPDFRWRRQDTVRTAGLMAVIAGLHIVAFGVLFLLVVPHHYAVGSQVFGVGLGLTAYTLGMRHAFDADHIAAIDNTTRKLMADGKRPVSVGFWFALGHSSVVVAMAALVAGGAQLAGTLLDDDSRAHQVLGTVGTTVSGGFLYLIAALNLVALAGIWRVFRAMREGRYDETELEQHLDSRGFMNRVLGRFTRSITRPGQMYPLGLLFGLGFDTATEVTLMVMAGSGAAAGLPWYAILVLPLLFAAGMSLFDTLDGTFMNFAYQWAFSNPVRKVYYNLTITGLSIAVAFFIGTIELVTVLHDKLDLKDGVTDWISSIDLDNVGFIIVGLFVVVWAAALAYWRLAGVEKRWSARASGAEAGAGAGEGG</sequence>
<feature type="compositionally biased region" description="Low complexity" evidence="9">
    <location>
        <begin position="90"/>
        <end position="106"/>
    </location>
</feature>
<feature type="transmembrane region" description="Helical" evidence="8">
    <location>
        <begin position="244"/>
        <end position="264"/>
    </location>
</feature>
<feature type="transmembrane region" description="Helical" evidence="8">
    <location>
        <begin position="304"/>
        <end position="325"/>
    </location>
</feature>
<keyword evidence="4" id="KW-0533">Nickel</keyword>
<name>A0ABY3Z9C9_STRRM</name>
<reference evidence="10 11" key="1">
    <citation type="submission" date="2022-03" db="EMBL/GenBank/DDBJ databases">
        <title>Complete genome of Streptomyces rimosus ssp. rimosus R7 (=ATCC 10970).</title>
        <authorList>
            <person name="Beganovic S."/>
            <person name="Ruckert C."/>
            <person name="Busche T."/>
            <person name="Kalinowski J."/>
            <person name="Wittmann C."/>
        </authorList>
    </citation>
    <scope>NUCLEOTIDE SEQUENCE [LARGE SCALE GENOMIC DNA]</scope>
    <source>
        <strain evidence="10 11">R7</strain>
    </source>
</reference>
<dbReference type="PANTHER" id="PTHR31611">
    <property type="entry name" value="HIGH-AFFINITY NICKEL TRANSPORT PROTEIN NIC1"/>
    <property type="match status" value="1"/>
</dbReference>
<keyword evidence="5 8" id="KW-0812">Transmembrane</keyword>
<evidence type="ECO:0000256" key="6">
    <source>
        <dbReference type="ARBA" id="ARBA00022989"/>
    </source>
</evidence>
<evidence type="ECO:0000256" key="2">
    <source>
        <dbReference type="ARBA" id="ARBA00010892"/>
    </source>
</evidence>